<evidence type="ECO:0000259" key="3">
    <source>
        <dbReference type="Pfam" id="PF04864"/>
    </source>
</evidence>
<dbReference type="EMBL" id="JAHRHJ020000009">
    <property type="protein sequence ID" value="KAH9301676.1"/>
    <property type="molecule type" value="Genomic_DNA"/>
</dbReference>
<sequence>GDPVIFENYWAQNAEAAATHIRAHELISYFSNREGLCWFMEPELEKEIRTLHGLVGNAVTEDRHIIVGTGSSQLFQAALYALSNQEFTTNIISDAPYYSVYPIVSDYLQAGIYKWAGNIASRTTESPYIEIITSPNNPDGEIRHPVVNGSGYQIYDLAYYWPHYTPITSPVDEDIMLFALSKGTGHAGSRIGWAIVKNKDVAQRMVKAIELTTIGVSKDSQTRASQILKHINGIYGSPYKLSRYTAHERMDLKFFHYGYSVMEHRWKRLREALSGGNRFSLPKFRPEFCNFFGQEVTSNP</sequence>
<dbReference type="Gene3D" id="3.40.640.10">
    <property type="entry name" value="Type I PLP-dependent aspartate aminotransferase-like (Major domain)"/>
    <property type="match status" value="1"/>
</dbReference>
<dbReference type="InterPro" id="IPR050478">
    <property type="entry name" value="Ethylene_sulfur-biosynth"/>
</dbReference>
<dbReference type="PANTHER" id="PTHR43795:SF22">
    <property type="entry name" value="TRYPTOPHAN AMINOTRANSFERASE-RELATED PROTEIN 2"/>
    <property type="match status" value="1"/>
</dbReference>
<feature type="non-terminal residue" evidence="4">
    <location>
        <position position="1"/>
    </location>
</feature>
<accession>A0AA38FHD3</accession>
<evidence type="ECO:0000313" key="4">
    <source>
        <dbReference type="EMBL" id="KAH9301676.1"/>
    </source>
</evidence>
<dbReference type="OMA" id="VGSLCWF"/>
<dbReference type="GO" id="GO:0006520">
    <property type="term" value="P:amino acid metabolic process"/>
    <property type="evidence" value="ECO:0007669"/>
    <property type="project" value="TreeGrafter"/>
</dbReference>
<dbReference type="GO" id="GO:0008483">
    <property type="term" value="F:transaminase activity"/>
    <property type="evidence" value="ECO:0007669"/>
    <property type="project" value="TreeGrafter"/>
</dbReference>
<dbReference type="Pfam" id="PF04864">
    <property type="entry name" value="Alliinase_C"/>
    <property type="match status" value="1"/>
</dbReference>
<dbReference type="SUPFAM" id="SSF53383">
    <property type="entry name" value="PLP-dependent transferases"/>
    <property type="match status" value="1"/>
</dbReference>
<feature type="non-terminal residue" evidence="4">
    <location>
        <position position="300"/>
    </location>
</feature>
<feature type="domain" description="Alliinase C-terminal" evidence="3">
    <location>
        <begin position="1"/>
        <end position="300"/>
    </location>
</feature>
<dbReference type="Proteomes" id="UP000824469">
    <property type="component" value="Unassembled WGS sequence"/>
</dbReference>
<evidence type="ECO:0000313" key="5">
    <source>
        <dbReference type="Proteomes" id="UP000824469"/>
    </source>
</evidence>
<dbReference type="InterPro" id="IPR015421">
    <property type="entry name" value="PyrdxlP-dep_Trfase_major"/>
</dbReference>
<evidence type="ECO:0000256" key="1">
    <source>
        <dbReference type="ARBA" id="ARBA00006312"/>
    </source>
</evidence>
<dbReference type="InterPro" id="IPR006948">
    <property type="entry name" value="Alliinase_C"/>
</dbReference>
<comment type="similarity">
    <text evidence="1">Belongs to the alliinase family.</text>
</comment>
<dbReference type="PANTHER" id="PTHR43795">
    <property type="entry name" value="BIFUNCTIONAL ASPARTATE AMINOTRANSFERASE AND GLUTAMATE/ASPARTATE-PREPHENATE AMINOTRANSFERASE-RELATED"/>
    <property type="match status" value="1"/>
</dbReference>
<dbReference type="InterPro" id="IPR015424">
    <property type="entry name" value="PyrdxlP-dep_Trfase"/>
</dbReference>
<dbReference type="InterPro" id="IPR015422">
    <property type="entry name" value="PyrdxlP-dep_Trfase_small"/>
</dbReference>
<dbReference type="AlphaFoldDB" id="A0AA38FHD3"/>
<dbReference type="GO" id="GO:0016846">
    <property type="term" value="F:carbon-sulfur lyase activity"/>
    <property type="evidence" value="ECO:0007669"/>
    <property type="project" value="InterPro"/>
</dbReference>
<reference evidence="4 5" key="1">
    <citation type="journal article" date="2021" name="Nat. Plants">
        <title>The Taxus genome provides insights into paclitaxel biosynthesis.</title>
        <authorList>
            <person name="Xiong X."/>
            <person name="Gou J."/>
            <person name="Liao Q."/>
            <person name="Li Y."/>
            <person name="Zhou Q."/>
            <person name="Bi G."/>
            <person name="Li C."/>
            <person name="Du R."/>
            <person name="Wang X."/>
            <person name="Sun T."/>
            <person name="Guo L."/>
            <person name="Liang H."/>
            <person name="Lu P."/>
            <person name="Wu Y."/>
            <person name="Zhang Z."/>
            <person name="Ro D.K."/>
            <person name="Shang Y."/>
            <person name="Huang S."/>
            <person name="Yan J."/>
        </authorList>
    </citation>
    <scope>NUCLEOTIDE SEQUENCE [LARGE SCALE GENOMIC DNA]</scope>
    <source>
        <strain evidence="4">Ta-2019</strain>
    </source>
</reference>
<organism evidence="4 5">
    <name type="scientific">Taxus chinensis</name>
    <name type="common">Chinese yew</name>
    <name type="synonym">Taxus wallichiana var. chinensis</name>
    <dbReference type="NCBI Taxonomy" id="29808"/>
    <lineage>
        <taxon>Eukaryota</taxon>
        <taxon>Viridiplantae</taxon>
        <taxon>Streptophyta</taxon>
        <taxon>Embryophyta</taxon>
        <taxon>Tracheophyta</taxon>
        <taxon>Spermatophyta</taxon>
        <taxon>Pinopsida</taxon>
        <taxon>Pinidae</taxon>
        <taxon>Conifers II</taxon>
        <taxon>Cupressales</taxon>
        <taxon>Taxaceae</taxon>
        <taxon>Taxus</taxon>
    </lineage>
</organism>
<evidence type="ECO:0000256" key="2">
    <source>
        <dbReference type="ARBA" id="ARBA00022898"/>
    </source>
</evidence>
<dbReference type="Gene3D" id="3.90.1150.10">
    <property type="entry name" value="Aspartate Aminotransferase, domain 1"/>
    <property type="match status" value="1"/>
</dbReference>
<protein>
    <recommendedName>
        <fullName evidence="3">Alliinase C-terminal domain-containing protein</fullName>
    </recommendedName>
</protein>
<proteinExistence type="inferred from homology"/>
<name>A0AA38FHD3_TAXCH</name>
<keyword evidence="2" id="KW-0663">Pyridoxal phosphate</keyword>
<gene>
    <name evidence="4" type="ORF">KI387_013259</name>
</gene>
<comment type="caution">
    <text evidence="4">The sequence shown here is derived from an EMBL/GenBank/DDBJ whole genome shotgun (WGS) entry which is preliminary data.</text>
</comment>
<keyword evidence="5" id="KW-1185">Reference proteome</keyword>